<evidence type="ECO:0000313" key="3">
    <source>
        <dbReference type="EMBL" id="PRZ40437.1"/>
    </source>
</evidence>
<dbReference type="AlphaFoldDB" id="A0A2T0ZW06"/>
<keyword evidence="2" id="KW-0812">Transmembrane</keyword>
<accession>A0A2T0ZW06</accession>
<feature type="transmembrane region" description="Helical" evidence="2">
    <location>
        <begin position="275"/>
        <end position="293"/>
    </location>
</feature>
<reference evidence="3 4" key="1">
    <citation type="submission" date="2018-03" db="EMBL/GenBank/DDBJ databases">
        <title>Genomic Encyclopedia of Archaeal and Bacterial Type Strains, Phase II (KMG-II): from individual species to whole genera.</title>
        <authorList>
            <person name="Goeker M."/>
        </authorList>
    </citation>
    <scope>NUCLEOTIDE SEQUENCE [LARGE SCALE GENOMIC DNA]</scope>
    <source>
        <strain evidence="3 4">DSM 100065</strain>
    </source>
</reference>
<feature type="region of interest" description="Disordered" evidence="1">
    <location>
        <begin position="14"/>
        <end position="36"/>
    </location>
</feature>
<keyword evidence="4" id="KW-1185">Reference proteome</keyword>
<sequence length="342" mass="35882">MVTPATPALIFDKTKGTMPLSSPGHDPRTTAAGAQNAHAPAHQSVSWWALASLFVVLVIAMFIPWNGDHSGPTVDVRPELVWSTILTVVVGAIGLAAHNRWVSYVAMLPTLGAITDLGPVFLPESGRYPLLVKIVVVLVSVVGVIWLVRAFDHPPRGQSTRWVIAPVAAVLTVATLWLPWVIVSGIGEESGQMTAFSLLFSTNWASATGLMISNIVIVIVMVVGVGAALLPLATRRPSINRIATIGTLAAAVIVVLFVLGLAIRGDEVQAAVSVPGPRVALAGLLLLALTWHAHRDVDGDSERPPMDKQITTGSHPVVPATTLPIDPNAPGDLALSTGPLPD</sequence>
<organism evidence="3 4">
    <name type="scientific">Antricoccus suffuscus</name>
    <dbReference type="NCBI Taxonomy" id="1629062"/>
    <lineage>
        <taxon>Bacteria</taxon>
        <taxon>Bacillati</taxon>
        <taxon>Actinomycetota</taxon>
        <taxon>Actinomycetes</taxon>
        <taxon>Geodermatophilales</taxon>
        <taxon>Antricoccaceae</taxon>
        <taxon>Antricoccus</taxon>
    </lineage>
</organism>
<feature type="transmembrane region" description="Helical" evidence="2">
    <location>
        <begin position="207"/>
        <end position="230"/>
    </location>
</feature>
<proteinExistence type="predicted"/>
<feature type="transmembrane region" description="Helical" evidence="2">
    <location>
        <begin position="163"/>
        <end position="187"/>
    </location>
</feature>
<evidence type="ECO:0000256" key="1">
    <source>
        <dbReference type="SAM" id="MobiDB-lite"/>
    </source>
</evidence>
<feature type="transmembrane region" description="Helical" evidence="2">
    <location>
        <begin position="242"/>
        <end position="263"/>
    </location>
</feature>
<feature type="transmembrane region" description="Helical" evidence="2">
    <location>
        <begin position="128"/>
        <end position="151"/>
    </location>
</feature>
<dbReference type="EMBL" id="PVUE01000017">
    <property type="protein sequence ID" value="PRZ40437.1"/>
    <property type="molecule type" value="Genomic_DNA"/>
</dbReference>
<feature type="region of interest" description="Disordered" evidence="1">
    <location>
        <begin position="298"/>
        <end position="342"/>
    </location>
</feature>
<dbReference type="Proteomes" id="UP000237752">
    <property type="component" value="Unassembled WGS sequence"/>
</dbReference>
<feature type="transmembrane region" description="Helical" evidence="2">
    <location>
        <begin position="80"/>
        <end position="97"/>
    </location>
</feature>
<evidence type="ECO:0000256" key="2">
    <source>
        <dbReference type="SAM" id="Phobius"/>
    </source>
</evidence>
<evidence type="ECO:0000313" key="4">
    <source>
        <dbReference type="Proteomes" id="UP000237752"/>
    </source>
</evidence>
<comment type="caution">
    <text evidence="3">The sequence shown here is derived from an EMBL/GenBank/DDBJ whole genome shotgun (WGS) entry which is preliminary data.</text>
</comment>
<keyword evidence="2" id="KW-1133">Transmembrane helix</keyword>
<keyword evidence="2" id="KW-0472">Membrane</keyword>
<protein>
    <submittedName>
        <fullName evidence="3">Uncharacterized protein</fullName>
    </submittedName>
</protein>
<gene>
    <name evidence="3" type="ORF">CLV47_11774</name>
</gene>
<name>A0A2T0ZW06_9ACTN</name>
<feature type="transmembrane region" description="Helical" evidence="2">
    <location>
        <begin position="45"/>
        <end position="65"/>
    </location>
</feature>